<dbReference type="Pfam" id="PF13505">
    <property type="entry name" value="OMP_b-brl"/>
    <property type="match status" value="1"/>
</dbReference>
<feature type="domain" description="Secretin/TonB short N-terminal" evidence="15">
    <location>
        <begin position="76"/>
        <end position="127"/>
    </location>
</feature>
<evidence type="ECO:0000256" key="5">
    <source>
        <dbReference type="ARBA" id="ARBA00022496"/>
    </source>
</evidence>
<evidence type="ECO:0000256" key="11">
    <source>
        <dbReference type="ARBA" id="ARBA00023170"/>
    </source>
</evidence>
<evidence type="ECO:0000313" key="17">
    <source>
        <dbReference type="Proteomes" id="UP001165652"/>
    </source>
</evidence>
<evidence type="ECO:0000256" key="10">
    <source>
        <dbReference type="ARBA" id="ARBA00023136"/>
    </source>
</evidence>
<organism evidence="16 17">
    <name type="scientific">Rhodoplanes tepidamans</name>
    <name type="common">Rhodoplanes cryptolactis</name>
    <dbReference type="NCBI Taxonomy" id="200616"/>
    <lineage>
        <taxon>Bacteria</taxon>
        <taxon>Pseudomonadati</taxon>
        <taxon>Pseudomonadota</taxon>
        <taxon>Alphaproteobacteria</taxon>
        <taxon>Hyphomicrobiales</taxon>
        <taxon>Nitrobacteraceae</taxon>
        <taxon>Rhodoplanes</taxon>
    </lineage>
</organism>
<dbReference type="PROSITE" id="PS52016">
    <property type="entry name" value="TONB_DEPENDENT_REC_3"/>
    <property type="match status" value="1"/>
</dbReference>
<gene>
    <name evidence="16" type="ORF">PQJ73_18320</name>
</gene>
<keyword evidence="5" id="KW-0406">Ion transport</keyword>
<proteinExistence type="inferred from homology"/>
<keyword evidence="9 14" id="KW-0798">TonB box</keyword>
<evidence type="ECO:0000256" key="1">
    <source>
        <dbReference type="ARBA" id="ARBA00004571"/>
    </source>
</evidence>
<dbReference type="Gene3D" id="3.55.50.30">
    <property type="match status" value="1"/>
</dbReference>
<evidence type="ECO:0000256" key="14">
    <source>
        <dbReference type="RuleBase" id="RU003357"/>
    </source>
</evidence>
<keyword evidence="17" id="KW-1185">Reference proteome</keyword>
<dbReference type="SUPFAM" id="SSF56925">
    <property type="entry name" value="OMPA-like"/>
    <property type="match status" value="1"/>
</dbReference>
<dbReference type="Pfam" id="PF00593">
    <property type="entry name" value="TonB_dep_Rec_b-barrel"/>
    <property type="match status" value="1"/>
</dbReference>
<dbReference type="InterPro" id="IPR011662">
    <property type="entry name" value="Secretin/TonB_short_N"/>
</dbReference>
<evidence type="ECO:0000256" key="13">
    <source>
        <dbReference type="PROSITE-ProRule" id="PRU01360"/>
    </source>
</evidence>
<dbReference type="Proteomes" id="UP001165652">
    <property type="component" value="Unassembled WGS sequence"/>
</dbReference>
<reference evidence="16" key="2">
    <citation type="submission" date="2023-02" db="EMBL/GenBank/DDBJ databases">
        <authorList>
            <person name="Rayyan A."/>
            <person name="Meyer T."/>
            <person name="Kyndt J.A."/>
        </authorList>
    </citation>
    <scope>NUCLEOTIDE SEQUENCE</scope>
    <source>
        <strain evidence="16">DSM 9987</strain>
    </source>
</reference>
<evidence type="ECO:0000256" key="4">
    <source>
        <dbReference type="ARBA" id="ARBA00022452"/>
    </source>
</evidence>
<keyword evidence="8" id="KW-0408">Iron</keyword>
<dbReference type="Gene3D" id="2.40.170.20">
    <property type="entry name" value="TonB-dependent receptor, beta-barrel domain"/>
    <property type="match status" value="1"/>
</dbReference>
<dbReference type="InterPro" id="IPR037066">
    <property type="entry name" value="Plug_dom_sf"/>
</dbReference>
<accession>A0ABT5JD80</accession>
<dbReference type="Gene3D" id="2.170.130.10">
    <property type="entry name" value="TonB-dependent receptor, plug domain"/>
    <property type="match status" value="1"/>
</dbReference>
<dbReference type="PANTHER" id="PTHR30069">
    <property type="entry name" value="TONB-DEPENDENT OUTER MEMBRANE RECEPTOR"/>
    <property type="match status" value="1"/>
</dbReference>
<dbReference type="EMBL" id="JAQQLI010000030">
    <property type="protein sequence ID" value="MDC7787648.1"/>
    <property type="molecule type" value="Genomic_DNA"/>
</dbReference>
<comment type="subcellular location">
    <subcellularLocation>
        <location evidence="1 13">Cell outer membrane</location>
        <topology evidence="1 13">Multi-pass membrane protein</topology>
    </subcellularLocation>
</comment>
<dbReference type="InterPro" id="IPR039426">
    <property type="entry name" value="TonB-dep_rcpt-like"/>
</dbReference>
<keyword evidence="7" id="KW-0732">Signal</keyword>
<dbReference type="InterPro" id="IPR027385">
    <property type="entry name" value="Beta-barrel_OMP"/>
</dbReference>
<dbReference type="Pfam" id="PF07715">
    <property type="entry name" value="Plug"/>
    <property type="match status" value="1"/>
</dbReference>
<name>A0ABT5JD80_RHOTP</name>
<evidence type="ECO:0000256" key="9">
    <source>
        <dbReference type="ARBA" id="ARBA00023077"/>
    </source>
</evidence>
<keyword evidence="6 13" id="KW-0812">Transmembrane</keyword>
<evidence type="ECO:0000259" key="15">
    <source>
        <dbReference type="SMART" id="SM00965"/>
    </source>
</evidence>
<dbReference type="InterPro" id="IPR036942">
    <property type="entry name" value="Beta-barrel_TonB_sf"/>
</dbReference>
<evidence type="ECO:0000256" key="3">
    <source>
        <dbReference type="ARBA" id="ARBA00022448"/>
    </source>
</evidence>
<keyword evidence="10 13" id="KW-0472">Membrane</keyword>
<sequence>MSRDRVSDGAWGGAVGRSRRSTAWLVTTALGAGVLAGLVGPVPARAQGVAVEARPFSIASQPLAAALRQFAEQSGMQLAYRTSDLQGLSSPGFRGTASRGTALAALLAGTGVSYTVTGTDTVTIRRPGMDGNAQASEEDGIPLDPIQVSGTIGSRADKPWDTAGAVNYISGEDLQRFPGTSAGDMFRGVPGVISASSRNGAFVDPNIRGLQGMNRVATTIDGSEQSTSTWRGYSGVISRTYVDPDLISNVLITKGPGGEAGGGGAIGGVISMETLQADDILKPGDKQGVRVKTTIGTNAVTPVEGLSTARTDEPSIFALKNGSASVAAASRDETHELVAAVAKRKTGNYFAGSDGDTTYLGYAGYMNLNVVEKPLSAVKHGQEVFNTSQDVTSLLLKDTLRFGDGHELKLGYMRYDNIFGEVTPTILGTGTSIGRQVPLSQVTIDTLTARYSYRPYEHGPIDFKLNSWISNTDETSVYNLYTDTFFRHTRTKNYGLEASNTTRLDLAGTPVTLRYGGSTSLEDASPSRRETDSGLIYPVDGTRLLSNLFVDGKWEPVPWLALQSGLRYLYYKVDPRGEMLYSYAASYPLYTGYEGTGASPSVGVTVTPIDGWQVWATYKTGIRPPSLRESTYSNSALIFNPALQPEKARNVEIGTNLMRNDLVLPGDKARLKVAWFDNVTDGYIGRQSSPSFQLSMFNYDKVEMRGVEVSGSYDARRAFVQFGVNWYTDVIFCPTPGTCSDWVMQSDYLANQIPPKLTATATVGARFFDERLTIGGRVSHVGARAGLVYPDYYAALGIMTKMWNPYMLVDAFVQWKIDDNLTLDITGDNLLDRYYVDALGSTELPAPGRTIKATLTGKFGTAEPLALQGPFWPFGRRDPHRTGAERDWSGLYVGGFAGYGFGQINGETTTAKGVAGGIPASESANQSPHGMLWGGQIGYNYQLPSRLVLGLEGDLAFTQMTDYEDVRSTEAATLVQRKHLNSRIDYEFDWLSTVRGRVGWSFGDLMIYGTGGLALMKETERRAQYRSTSATATPGSTEYWFTEKAAEVRTGWTVGAGAEYAIGGGWSIKGEYLYANFGDEEFVFPDARAGVGATYSYYATVNGRRTRVTVIGNQTIADGRTATNTADLHALKLGVNYRF</sequence>
<keyword evidence="3 13" id="KW-0813">Transport</keyword>
<keyword evidence="5" id="KW-0410">Iron transport</keyword>
<evidence type="ECO:0000313" key="16">
    <source>
        <dbReference type="EMBL" id="MDC7787648.1"/>
    </source>
</evidence>
<reference evidence="16" key="1">
    <citation type="journal article" date="2023" name="Microbiol Resour">
        <title>Genome Sequences of Rhodoplanes serenus and Two Thermotolerant Strains, Rhodoplanes tepidamans and 'Rhodoplanes cryptolactis,' Further Refine the Genus.</title>
        <authorList>
            <person name="Rayyan A.A."/>
            <person name="Kyndt J.A."/>
        </authorList>
    </citation>
    <scope>NUCLEOTIDE SEQUENCE</scope>
    <source>
        <strain evidence="16">DSM 9987</strain>
    </source>
</reference>
<dbReference type="Gene3D" id="2.40.160.20">
    <property type="match status" value="1"/>
</dbReference>
<dbReference type="PANTHER" id="PTHR30069:SF41">
    <property type="entry name" value="HEME_HEMOPEXIN UTILIZATION PROTEIN C"/>
    <property type="match status" value="1"/>
</dbReference>
<dbReference type="InterPro" id="IPR011250">
    <property type="entry name" value="OMP/PagP_B-barrel"/>
</dbReference>
<dbReference type="SUPFAM" id="SSF56935">
    <property type="entry name" value="Porins"/>
    <property type="match status" value="1"/>
</dbReference>
<evidence type="ECO:0000256" key="12">
    <source>
        <dbReference type="ARBA" id="ARBA00023237"/>
    </source>
</evidence>
<dbReference type="SMART" id="SM00965">
    <property type="entry name" value="STN"/>
    <property type="match status" value="1"/>
</dbReference>
<evidence type="ECO:0000256" key="2">
    <source>
        <dbReference type="ARBA" id="ARBA00009810"/>
    </source>
</evidence>
<dbReference type="InterPro" id="IPR012910">
    <property type="entry name" value="Plug_dom"/>
</dbReference>
<comment type="similarity">
    <text evidence="2 13 14">Belongs to the TonB-dependent receptor family.</text>
</comment>
<dbReference type="InterPro" id="IPR000531">
    <property type="entry name" value="Beta-barrel_TonB"/>
</dbReference>
<keyword evidence="4 13" id="KW-1134">Transmembrane beta strand</keyword>
<protein>
    <submittedName>
        <fullName evidence="16">TonB-dependent receptor</fullName>
    </submittedName>
</protein>
<evidence type="ECO:0000256" key="8">
    <source>
        <dbReference type="ARBA" id="ARBA00023004"/>
    </source>
</evidence>
<keyword evidence="12 13" id="KW-0998">Cell outer membrane</keyword>
<evidence type="ECO:0000256" key="7">
    <source>
        <dbReference type="ARBA" id="ARBA00022729"/>
    </source>
</evidence>
<keyword evidence="11 16" id="KW-0675">Receptor</keyword>
<evidence type="ECO:0000256" key="6">
    <source>
        <dbReference type="ARBA" id="ARBA00022692"/>
    </source>
</evidence>
<comment type="caution">
    <text evidence="16">The sequence shown here is derived from an EMBL/GenBank/DDBJ whole genome shotgun (WGS) entry which is preliminary data.</text>
</comment>
<dbReference type="RefSeq" id="WP_272778487.1">
    <property type="nucleotide sequence ID" value="NZ_JAQQLI010000030.1"/>
</dbReference>